<dbReference type="Pfam" id="PF00912">
    <property type="entry name" value="Transgly"/>
    <property type="match status" value="1"/>
</dbReference>
<evidence type="ECO:0000313" key="19">
    <source>
        <dbReference type="EMBL" id="MFC3834668.1"/>
    </source>
</evidence>
<keyword evidence="13" id="KW-0961">Cell wall biogenesis/degradation</keyword>
<accession>A0ABV7ZB97</accession>
<evidence type="ECO:0000256" key="14">
    <source>
        <dbReference type="ARBA" id="ARBA00044770"/>
    </source>
</evidence>
<comment type="subcellular location">
    <subcellularLocation>
        <location evidence="1">Membrane</location>
    </subcellularLocation>
</comment>
<evidence type="ECO:0000256" key="15">
    <source>
        <dbReference type="ARBA" id="ARBA00049902"/>
    </source>
</evidence>
<evidence type="ECO:0000259" key="17">
    <source>
        <dbReference type="Pfam" id="PF00905"/>
    </source>
</evidence>
<evidence type="ECO:0000256" key="9">
    <source>
        <dbReference type="ARBA" id="ARBA00022984"/>
    </source>
</evidence>
<dbReference type="Pfam" id="PF00905">
    <property type="entry name" value="Transpeptidase"/>
    <property type="match status" value="1"/>
</dbReference>
<gene>
    <name evidence="19" type="ORF">ACFOSB_17565</name>
</gene>
<dbReference type="InterPro" id="IPR023346">
    <property type="entry name" value="Lysozyme-like_dom_sf"/>
</dbReference>
<keyword evidence="6" id="KW-0812">Transmembrane</keyword>
<dbReference type="InterPro" id="IPR050396">
    <property type="entry name" value="Glycosyltr_51/Transpeptidase"/>
</dbReference>
<dbReference type="InterPro" id="IPR012338">
    <property type="entry name" value="Beta-lactam/transpept-like"/>
</dbReference>
<keyword evidence="4 19" id="KW-0328">Glycosyltransferase</keyword>
<evidence type="ECO:0000256" key="1">
    <source>
        <dbReference type="ARBA" id="ARBA00004370"/>
    </source>
</evidence>
<dbReference type="GO" id="GO:0016757">
    <property type="term" value="F:glycosyltransferase activity"/>
    <property type="evidence" value="ECO:0007669"/>
    <property type="project" value="UniProtKB-KW"/>
</dbReference>
<feature type="region of interest" description="Disordered" evidence="16">
    <location>
        <begin position="687"/>
        <end position="709"/>
    </location>
</feature>
<name>A0ABV7ZB97_9DEIO</name>
<evidence type="ECO:0000256" key="3">
    <source>
        <dbReference type="ARBA" id="ARBA00022670"/>
    </source>
</evidence>
<evidence type="ECO:0000256" key="5">
    <source>
        <dbReference type="ARBA" id="ARBA00022679"/>
    </source>
</evidence>
<dbReference type="PANTHER" id="PTHR32282:SF27">
    <property type="entry name" value="PENICILLIN-BINDING PROTEIN 1A"/>
    <property type="match status" value="1"/>
</dbReference>
<feature type="domain" description="Penicillin-binding protein transpeptidase" evidence="17">
    <location>
        <begin position="357"/>
        <end position="642"/>
    </location>
</feature>
<dbReference type="Gene3D" id="3.40.710.10">
    <property type="entry name" value="DD-peptidase/beta-lactamase superfamily"/>
    <property type="match status" value="1"/>
</dbReference>
<dbReference type="InterPro" id="IPR001460">
    <property type="entry name" value="PCN-bd_Tpept"/>
</dbReference>
<dbReference type="InterPro" id="IPR036950">
    <property type="entry name" value="PBP_transglycosylase"/>
</dbReference>
<dbReference type="SUPFAM" id="SSF53955">
    <property type="entry name" value="Lysozyme-like"/>
    <property type="match status" value="1"/>
</dbReference>
<sequence length="787" mass="87186">MIFVLRFFKFLFSLLIAALVAGIGVAATYGTKWWRELPDYRQLDNLTRSLGSETKVYARDSTPLGTLIPRIGEQAISRTIVTLDEISPFMEAALIANEDRRFFEHYGLDPYGLGRQVQRVARGDTAQGGSTLTNQLVKNTLLLAEYNQARTPDRKVKEWLLSVQVERSFTKEEILQSYLNTIYWGDGGPVELYGIYSAAQAYFRTTPKKLTLAQSAYLTVLVPRAGRYFDYKAMRPLMKTLFTRMVEDRWITQAQADAAWREPLQPRGWKVIYDTNGNVTSAKLVDRTQKELKAVVTTRAPHFMGQVEQELVRRFGRDKVYGSGGLRVYTTLDPKVQNATETASRDTTYLPPGATLAATVIDPYTGEVLGMIGQKLRGSEPPADWNNAAQGQRQVGSTIKPLLYTTALSTGLTQAHEEDDKPVSYPCPGCAGGVYAPKDFEGATQNRAMTLREALDRSLNLVTVRLADRIGLQTFFGKLRELGIPPNDGTGLAAALGAVETTPIKMAASYAPFVNGGLYRAPRYISRVTTARGEVLYDAANDPLRPTRVWTPQVAFLGLDMIRGVVNDWTEPQGGLAARSKFGDWPVAGKTGTSNFVKDLWFVGTTPLYTGAVWVGKQQGGGNPEYYYSGQVAAPIWRRMMELAHQGQTVRQFSEPPGILYADTPDPRYLRDVKIAVLDPQYRDAANTEVQADAPTPTQYRETSYRRPATDPRTVLISVDRTTNRQATEFTPPENIVQRRVYIEQLPAYAPDPSPQPLPDETPDPAAVKAARSAGNAPQTVPVPSTP</sequence>
<organism evidence="19 20">
    <name type="scientific">Deinococcus rufus</name>
    <dbReference type="NCBI Taxonomy" id="2136097"/>
    <lineage>
        <taxon>Bacteria</taxon>
        <taxon>Thermotogati</taxon>
        <taxon>Deinococcota</taxon>
        <taxon>Deinococci</taxon>
        <taxon>Deinococcales</taxon>
        <taxon>Deinococcaceae</taxon>
        <taxon>Deinococcus</taxon>
    </lineage>
</organism>
<comment type="caution">
    <text evidence="19">The sequence shown here is derived from an EMBL/GenBank/DDBJ whole genome shotgun (WGS) entry which is preliminary data.</text>
</comment>
<feature type="region of interest" description="Disordered" evidence="16">
    <location>
        <begin position="746"/>
        <end position="787"/>
    </location>
</feature>
<evidence type="ECO:0000256" key="13">
    <source>
        <dbReference type="ARBA" id="ARBA00023316"/>
    </source>
</evidence>
<feature type="domain" description="Glycosyl transferase family 51" evidence="18">
    <location>
        <begin position="68"/>
        <end position="232"/>
    </location>
</feature>
<keyword evidence="12" id="KW-0511">Multifunctional enzyme</keyword>
<dbReference type="EMBL" id="JBHRZG010000024">
    <property type="protein sequence ID" value="MFC3834668.1"/>
    <property type="molecule type" value="Genomic_DNA"/>
</dbReference>
<evidence type="ECO:0000259" key="18">
    <source>
        <dbReference type="Pfam" id="PF00912"/>
    </source>
</evidence>
<evidence type="ECO:0000256" key="2">
    <source>
        <dbReference type="ARBA" id="ARBA00022645"/>
    </source>
</evidence>
<keyword evidence="5 19" id="KW-0808">Transferase</keyword>
<reference evidence="20" key="1">
    <citation type="journal article" date="2019" name="Int. J. Syst. Evol. Microbiol.">
        <title>The Global Catalogue of Microorganisms (GCM) 10K type strain sequencing project: providing services to taxonomists for standard genome sequencing and annotation.</title>
        <authorList>
            <consortium name="The Broad Institute Genomics Platform"/>
            <consortium name="The Broad Institute Genome Sequencing Center for Infectious Disease"/>
            <person name="Wu L."/>
            <person name="Ma J."/>
        </authorList>
    </citation>
    <scope>NUCLEOTIDE SEQUENCE [LARGE SCALE GENOMIC DNA]</scope>
    <source>
        <strain evidence="20">CCTCC AB 2017081</strain>
    </source>
</reference>
<dbReference type="Gene3D" id="1.10.3810.10">
    <property type="entry name" value="Biosynthetic peptidoglycan transglycosylase-like"/>
    <property type="match status" value="1"/>
</dbReference>
<dbReference type="RefSeq" id="WP_322472327.1">
    <property type="nucleotide sequence ID" value="NZ_JBHRZG010000024.1"/>
</dbReference>
<keyword evidence="8" id="KW-0133">Cell shape</keyword>
<keyword evidence="20" id="KW-1185">Reference proteome</keyword>
<evidence type="ECO:0000256" key="4">
    <source>
        <dbReference type="ARBA" id="ARBA00022676"/>
    </source>
</evidence>
<proteinExistence type="predicted"/>
<keyword evidence="7" id="KW-0378">Hydrolase</keyword>
<keyword evidence="10" id="KW-1133">Transmembrane helix</keyword>
<dbReference type="InterPro" id="IPR001264">
    <property type="entry name" value="Glyco_trans_51"/>
</dbReference>
<evidence type="ECO:0000256" key="11">
    <source>
        <dbReference type="ARBA" id="ARBA00023136"/>
    </source>
</evidence>
<dbReference type="EC" id="2.4.99.28" evidence="14"/>
<dbReference type="SUPFAM" id="SSF56601">
    <property type="entry name" value="beta-lactamase/transpeptidase-like"/>
    <property type="match status" value="1"/>
</dbReference>
<protein>
    <recommendedName>
        <fullName evidence="14">peptidoglycan glycosyltransferase</fullName>
        <ecNumber evidence="14">2.4.99.28</ecNumber>
    </recommendedName>
</protein>
<keyword evidence="3" id="KW-0645">Protease</keyword>
<keyword evidence="2" id="KW-0121">Carboxypeptidase</keyword>
<evidence type="ECO:0000256" key="10">
    <source>
        <dbReference type="ARBA" id="ARBA00022989"/>
    </source>
</evidence>
<evidence type="ECO:0000256" key="6">
    <source>
        <dbReference type="ARBA" id="ARBA00022692"/>
    </source>
</evidence>
<evidence type="ECO:0000256" key="8">
    <source>
        <dbReference type="ARBA" id="ARBA00022960"/>
    </source>
</evidence>
<dbReference type="Proteomes" id="UP001595803">
    <property type="component" value="Unassembled WGS sequence"/>
</dbReference>
<dbReference type="PANTHER" id="PTHR32282">
    <property type="entry name" value="BINDING PROTEIN TRANSPEPTIDASE, PUTATIVE-RELATED"/>
    <property type="match status" value="1"/>
</dbReference>
<feature type="compositionally biased region" description="Polar residues" evidence="16">
    <location>
        <begin position="776"/>
        <end position="787"/>
    </location>
</feature>
<evidence type="ECO:0000256" key="7">
    <source>
        <dbReference type="ARBA" id="ARBA00022801"/>
    </source>
</evidence>
<keyword evidence="11" id="KW-0472">Membrane</keyword>
<evidence type="ECO:0000256" key="16">
    <source>
        <dbReference type="SAM" id="MobiDB-lite"/>
    </source>
</evidence>
<feature type="compositionally biased region" description="Pro residues" evidence="16">
    <location>
        <begin position="750"/>
        <end position="760"/>
    </location>
</feature>
<evidence type="ECO:0000256" key="12">
    <source>
        <dbReference type="ARBA" id="ARBA00023268"/>
    </source>
</evidence>
<comment type="catalytic activity">
    <reaction evidence="15">
        <text>[GlcNAc-(1-&gt;4)-Mur2Ac(oyl-L-Ala-gamma-D-Glu-L-Lys-D-Ala-D-Ala)](n)-di-trans,octa-cis-undecaprenyl diphosphate + beta-D-GlcNAc-(1-&gt;4)-Mur2Ac(oyl-L-Ala-gamma-D-Glu-L-Lys-D-Ala-D-Ala)-di-trans,octa-cis-undecaprenyl diphosphate = [GlcNAc-(1-&gt;4)-Mur2Ac(oyl-L-Ala-gamma-D-Glu-L-Lys-D-Ala-D-Ala)](n+1)-di-trans,octa-cis-undecaprenyl diphosphate + di-trans,octa-cis-undecaprenyl diphosphate + H(+)</text>
        <dbReference type="Rhea" id="RHEA:23708"/>
        <dbReference type="Rhea" id="RHEA-COMP:9602"/>
        <dbReference type="Rhea" id="RHEA-COMP:9603"/>
        <dbReference type="ChEBI" id="CHEBI:15378"/>
        <dbReference type="ChEBI" id="CHEBI:58405"/>
        <dbReference type="ChEBI" id="CHEBI:60033"/>
        <dbReference type="ChEBI" id="CHEBI:78435"/>
        <dbReference type="EC" id="2.4.99.28"/>
    </reaction>
</comment>
<keyword evidence="9" id="KW-0573">Peptidoglycan synthesis</keyword>
<evidence type="ECO:0000313" key="20">
    <source>
        <dbReference type="Proteomes" id="UP001595803"/>
    </source>
</evidence>